<reference evidence="7 8" key="1">
    <citation type="submission" date="2015-12" db="EMBL/GenBank/DDBJ databases">
        <title>The genome of Folsomia candida.</title>
        <authorList>
            <person name="Faddeeva A."/>
            <person name="Derks M.F."/>
            <person name="Anvar Y."/>
            <person name="Smit S."/>
            <person name="Van Straalen N."/>
            <person name="Roelofs D."/>
        </authorList>
    </citation>
    <scope>NUCLEOTIDE SEQUENCE [LARGE SCALE GENOMIC DNA]</scope>
    <source>
        <strain evidence="7 8">VU population</strain>
        <tissue evidence="7">Whole body</tissue>
    </source>
</reference>
<dbReference type="AlphaFoldDB" id="A0A226EGM1"/>
<dbReference type="InterPro" id="IPR022800">
    <property type="entry name" value="Spt4/RpoE2_Znf"/>
</dbReference>
<keyword evidence="7" id="KW-0648">Protein biosynthesis</keyword>
<evidence type="ECO:0000313" key="7">
    <source>
        <dbReference type="EMBL" id="OXA56722.1"/>
    </source>
</evidence>
<dbReference type="InterPro" id="IPR029040">
    <property type="entry name" value="RPABC4/Spt4"/>
</dbReference>
<evidence type="ECO:0000256" key="3">
    <source>
        <dbReference type="ARBA" id="ARBA00023163"/>
    </source>
</evidence>
<comment type="subcellular location">
    <subcellularLocation>
        <location evidence="1">Nucleus</location>
    </subcellularLocation>
</comment>
<name>A0A226EGM1_FOLCA</name>
<keyword evidence="4" id="KW-0539">Nucleus</keyword>
<dbReference type="GO" id="GO:0000993">
    <property type="term" value="F:RNA polymerase II complex binding"/>
    <property type="evidence" value="ECO:0007669"/>
    <property type="project" value="TreeGrafter"/>
</dbReference>
<dbReference type="GO" id="GO:0008270">
    <property type="term" value="F:zinc ion binding"/>
    <property type="evidence" value="ECO:0007669"/>
    <property type="project" value="InterPro"/>
</dbReference>
<dbReference type="InterPro" id="IPR009287">
    <property type="entry name" value="Spt4"/>
</dbReference>
<dbReference type="CDD" id="cd07973">
    <property type="entry name" value="Spt4"/>
    <property type="match status" value="1"/>
</dbReference>
<dbReference type="GO" id="GO:0003746">
    <property type="term" value="F:translation elongation factor activity"/>
    <property type="evidence" value="ECO:0007669"/>
    <property type="project" value="UniProtKB-KW"/>
</dbReference>
<feature type="region of interest" description="Disordered" evidence="5">
    <location>
        <begin position="1"/>
        <end position="47"/>
    </location>
</feature>
<dbReference type="GO" id="GO:0032044">
    <property type="term" value="C:DSIF complex"/>
    <property type="evidence" value="ECO:0007669"/>
    <property type="project" value="TreeGrafter"/>
</dbReference>
<dbReference type="Proteomes" id="UP000198287">
    <property type="component" value="Unassembled WGS sequence"/>
</dbReference>
<feature type="compositionally biased region" description="Polar residues" evidence="5">
    <location>
        <begin position="294"/>
        <end position="318"/>
    </location>
</feature>
<dbReference type="Gene3D" id="3.30.40.210">
    <property type="match status" value="1"/>
</dbReference>
<feature type="compositionally biased region" description="Low complexity" evidence="5">
    <location>
        <begin position="16"/>
        <end position="37"/>
    </location>
</feature>
<feature type="compositionally biased region" description="Basic and acidic residues" evidence="5">
    <location>
        <begin position="228"/>
        <end position="237"/>
    </location>
</feature>
<evidence type="ECO:0000256" key="5">
    <source>
        <dbReference type="SAM" id="MobiDB-lite"/>
    </source>
</evidence>
<dbReference type="EMBL" id="LNIX01000003">
    <property type="protein sequence ID" value="OXA56722.1"/>
    <property type="molecule type" value="Genomic_DNA"/>
</dbReference>
<evidence type="ECO:0000256" key="2">
    <source>
        <dbReference type="ARBA" id="ARBA00010464"/>
    </source>
</evidence>
<dbReference type="GO" id="GO:0140673">
    <property type="term" value="P:transcription elongation-coupled chromatin remodeling"/>
    <property type="evidence" value="ECO:0007669"/>
    <property type="project" value="InterPro"/>
</dbReference>
<dbReference type="SUPFAM" id="SSF63393">
    <property type="entry name" value="RNA polymerase subunits"/>
    <property type="match status" value="1"/>
</dbReference>
<feature type="domain" description="Spt4/RpoE2 zinc finger" evidence="6">
    <location>
        <begin position="86"/>
        <end position="163"/>
    </location>
</feature>
<keyword evidence="8" id="KW-1185">Reference proteome</keyword>
<protein>
    <submittedName>
        <fullName evidence="7">Transcription elongation factor SPT4</fullName>
    </submittedName>
</protein>
<dbReference type="OrthoDB" id="248751at2759"/>
<proteinExistence type="inferred from homology"/>
<sequence>MSSSSRRYLNADEESVISMSRPSTSMSSASSTISTRSNLSQAAPRELTLEEQEARRAAAAEHEERVRRFMKGVASIPVDVKANGRLVACMICSLIKSLEEFEEKGCDNCERILKVAGQRGSPYLYTSENYEGMIGLINKDQSWVAKYQHLDSLKIGVYAVSVRGQLSSDIRQELEMANKYYHNRDKSIGKDELKQHDLEMEMEADVTSKRRAVRKIRRRQRRVKKSLKKAEKNKAKEVASSSASAVGSDDKEDDNVDEEPPSLTIIHGDLEGKGADALQDYESGASESDDEVLSTCSKTWVISEDQLSSIGQKENNNSSDEEDIRDI</sequence>
<dbReference type="PANTHER" id="PTHR12882:SF1">
    <property type="entry name" value="TRANSCRIPTION ELONGATION FACTOR SPT4"/>
    <property type="match status" value="1"/>
</dbReference>
<dbReference type="GO" id="GO:0006355">
    <property type="term" value="P:regulation of DNA-templated transcription"/>
    <property type="evidence" value="ECO:0007669"/>
    <property type="project" value="InterPro"/>
</dbReference>
<dbReference type="SMART" id="SM01389">
    <property type="entry name" value="Spt4"/>
    <property type="match status" value="1"/>
</dbReference>
<evidence type="ECO:0000313" key="8">
    <source>
        <dbReference type="Proteomes" id="UP000198287"/>
    </source>
</evidence>
<keyword evidence="7" id="KW-0251">Elongation factor</keyword>
<evidence type="ECO:0000259" key="6">
    <source>
        <dbReference type="SMART" id="SM01389"/>
    </source>
</evidence>
<feature type="compositionally biased region" description="Basic residues" evidence="5">
    <location>
        <begin position="209"/>
        <end position="227"/>
    </location>
</feature>
<evidence type="ECO:0000256" key="4">
    <source>
        <dbReference type="ARBA" id="ARBA00023242"/>
    </source>
</evidence>
<evidence type="ECO:0000256" key="1">
    <source>
        <dbReference type="ARBA" id="ARBA00004123"/>
    </source>
</evidence>
<dbReference type="STRING" id="158441.A0A226EGM1"/>
<dbReference type="Pfam" id="PF06093">
    <property type="entry name" value="Spt4"/>
    <property type="match status" value="1"/>
</dbReference>
<feature type="compositionally biased region" description="Acidic residues" evidence="5">
    <location>
        <begin position="250"/>
        <end position="260"/>
    </location>
</feature>
<accession>A0A226EGM1</accession>
<comment type="caution">
    <text evidence="7">The sequence shown here is derived from an EMBL/GenBank/DDBJ whole genome shotgun (WGS) entry which is preliminary data.</text>
</comment>
<keyword evidence="3" id="KW-0804">Transcription</keyword>
<organism evidence="7 8">
    <name type="scientific">Folsomia candida</name>
    <name type="common">Springtail</name>
    <dbReference type="NCBI Taxonomy" id="158441"/>
    <lineage>
        <taxon>Eukaryota</taxon>
        <taxon>Metazoa</taxon>
        <taxon>Ecdysozoa</taxon>
        <taxon>Arthropoda</taxon>
        <taxon>Hexapoda</taxon>
        <taxon>Collembola</taxon>
        <taxon>Entomobryomorpha</taxon>
        <taxon>Isotomoidea</taxon>
        <taxon>Isotomidae</taxon>
        <taxon>Proisotominae</taxon>
        <taxon>Folsomia</taxon>
    </lineage>
</organism>
<feature type="region of interest" description="Disordered" evidence="5">
    <location>
        <begin position="204"/>
        <end position="327"/>
    </location>
</feature>
<dbReference type="InterPro" id="IPR038510">
    <property type="entry name" value="Spt4_sf"/>
</dbReference>
<comment type="similarity">
    <text evidence="2">Belongs to the SPT4 family.</text>
</comment>
<gene>
    <name evidence="7" type="ORF">Fcan01_06764</name>
</gene>
<dbReference type="PANTHER" id="PTHR12882">
    <property type="entry name" value="SUPPRESSOR OF TY 4"/>
    <property type="match status" value="1"/>
</dbReference>